<dbReference type="InterPro" id="IPR003469">
    <property type="entry name" value="Glyco_hydro_68"/>
</dbReference>
<feature type="site" description="Transition state stabilizer" evidence="4">
    <location>
        <position position="247"/>
    </location>
</feature>
<evidence type="ECO:0000256" key="6">
    <source>
        <dbReference type="SAM" id="SignalP"/>
    </source>
</evidence>
<dbReference type="OrthoDB" id="3359526at2"/>
<protein>
    <submittedName>
        <fullName evidence="7">Levansucrase</fullName>
    </submittedName>
</protein>
<dbReference type="EMBL" id="BHYL01000346">
    <property type="protein sequence ID" value="GCD21788.1"/>
    <property type="molecule type" value="Genomic_DNA"/>
</dbReference>
<dbReference type="AlphaFoldDB" id="A0A401V4F4"/>
<dbReference type="Pfam" id="PF02435">
    <property type="entry name" value="Glyco_hydro_68"/>
    <property type="match status" value="1"/>
</dbReference>
<name>A0A401V4F4_9CELL</name>
<feature type="binding site" evidence="3">
    <location>
        <begin position="329"/>
        <end position="331"/>
    </location>
    <ligand>
        <name>substrate</name>
    </ligand>
</feature>
<gene>
    <name evidence="7" type="primary">lsc-3</name>
    <name evidence="7" type="ORF">CTKZ_33500</name>
</gene>
<dbReference type="SUPFAM" id="SSF75005">
    <property type="entry name" value="Arabinanase/levansucrase/invertase"/>
    <property type="match status" value="1"/>
</dbReference>
<feature type="chain" id="PRO_5038337790" evidence="6">
    <location>
        <begin position="23"/>
        <end position="466"/>
    </location>
</feature>
<evidence type="ECO:0000256" key="1">
    <source>
        <dbReference type="ARBA" id="ARBA00006775"/>
    </source>
</evidence>
<feature type="active site" description="Proton donor/acceptor" evidence="2">
    <location>
        <position position="331"/>
    </location>
</feature>
<dbReference type="Gene3D" id="2.115.10.20">
    <property type="entry name" value="Glycosyl hydrolase domain, family 43"/>
    <property type="match status" value="1"/>
</dbReference>
<keyword evidence="8" id="KW-1185">Reference proteome</keyword>
<evidence type="ECO:0000313" key="7">
    <source>
        <dbReference type="EMBL" id="GCD21788.1"/>
    </source>
</evidence>
<organism evidence="7 8">
    <name type="scientific">Cellulomonas algicola</name>
    <dbReference type="NCBI Taxonomy" id="2071633"/>
    <lineage>
        <taxon>Bacteria</taxon>
        <taxon>Bacillati</taxon>
        <taxon>Actinomycetota</taxon>
        <taxon>Actinomycetes</taxon>
        <taxon>Micrococcales</taxon>
        <taxon>Cellulomonadaceae</taxon>
        <taxon>Cellulomonas</taxon>
    </lineage>
</organism>
<feature type="active site" description="Nucleophile" evidence="2">
    <location>
        <position position="93"/>
    </location>
</feature>
<dbReference type="GO" id="GO:0050053">
    <property type="term" value="F:levansucrase activity"/>
    <property type="evidence" value="ECO:0007669"/>
    <property type="project" value="InterPro"/>
</dbReference>
<keyword evidence="6" id="KW-0732">Signal</keyword>
<accession>A0A401V4F4</accession>
<proteinExistence type="inferred from homology"/>
<comment type="similarity">
    <text evidence="1 5">Belongs to the glycosyl hydrolase 68 family.</text>
</comment>
<evidence type="ECO:0000313" key="8">
    <source>
        <dbReference type="Proteomes" id="UP000288246"/>
    </source>
</evidence>
<dbReference type="RefSeq" id="WP_124344316.1">
    <property type="nucleotide sequence ID" value="NZ_BHYL01000346.1"/>
</dbReference>
<evidence type="ECO:0000256" key="2">
    <source>
        <dbReference type="PIRSR" id="PIRSR603469-1"/>
    </source>
</evidence>
<reference evidence="7 8" key="1">
    <citation type="submission" date="2018-11" db="EMBL/GenBank/DDBJ databases">
        <title>Draft genome sequence of Cellulomonas takizawaensis strain TKZ-21.</title>
        <authorList>
            <person name="Yamamura H."/>
            <person name="Hayashi T."/>
            <person name="Hamada M."/>
            <person name="Serisawa Y."/>
            <person name="Matsuyama K."/>
            <person name="Nakagawa Y."/>
            <person name="Otoguro M."/>
            <person name="Yanagida F."/>
            <person name="Hayakawa M."/>
        </authorList>
    </citation>
    <scope>NUCLEOTIDE SEQUENCE [LARGE SCALE GENOMIC DNA]</scope>
    <source>
        <strain evidence="7 8">TKZ-21</strain>
    </source>
</reference>
<feature type="signal peptide" evidence="6">
    <location>
        <begin position="1"/>
        <end position="22"/>
    </location>
</feature>
<feature type="binding site" evidence="3">
    <location>
        <position position="163"/>
    </location>
    <ligand>
        <name>substrate</name>
    </ligand>
</feature>
<sequence>MNRTIRGALALAFAAAMTAALVTPTAAVTDPDRLPGPSVGGGQRVDAVFSPRSTYHANWTRADALKIEQDATNTAPLIPSDFPVMTDQVWIWDTWPLTNLNMQPVAYEGWNIIFSLTAPRDIFFGDRHWQAKIGFFYSQDAEHWTYGGDLFPAGSSRGSREWAGSTVLADDGTVHAFYTASGHDGGGIDPNDALQRLAHAQGQIHTDADGVWFTGFENHQIIAQADGTLYQTLEQSQAGPIIYAFRDPFVFRDPTDHRVYALFEGNNGGVAGSHTCDRSEIGRVPPGHVTPADARYYTGNIGLMELRSADFTQWKLLPPLLSAECTNQQTERPHLVVQDGQYYLWTISHMFTFAPGLTEPGEIAAGPDGVYGFVGPGLRSNYRPMNGSALVLGNPPEQPLQQYSHYVMPNLLVESFIDTVPTGPGPGDVVYGGTLAPTLELELDGATSRLAGELPYAYVPAEVAFP</sequence>
<evidence type="ECO:0000256" key="5">
    <source>
        <dbReference type="RuleBase" id="RU361220"/>
    </source>
</evidence>
<evidence type="ECO:0000256" key="4">
    <source>
        <dbReference type="PIRSR" id="PIRSR603469-4"/>
    </source>
</evidence>
<dbReference type="InterPro" id="IPR023296">
    <property type="entry name" value="Glyco_hydro_beta-prop_sf"/>
</dbReference>
<evidence type="ECO:0000256" key="3">
    <source>
        <dbReference type="PIRSR" id="PIRSR603469-2"/>
    </source>
</evidence>
<dbReference type="Proteomes" id="UP000288246">
    <property type="component" value="Unassembled WGS sequence"/>
</dbReference>
<dbReference type="CDD" id="cd08997">
    <property type="entry name" value="GH68"/>
    <property type="match status" value="1"/>
</dbReference>
<feature type="binding site" evidence="3">
    <location>
        <begin position="246"/>
        <end position="247"/>
    </location>
    <ligand>
        <name>substrate</name>
    </ligand>
</feature>
<dbReference type="GO" id="GO:0009758">
    <property type="term" value="P:carbohydrate utilization"/>
    <property type="evidence" value="ECO:0007669"/>
    <property type="project" value="InterPro"/>
</dbReference>
<feature type="binding site" evidence="3">
    <location>
        <position position="92"/>
    </location>
    <ligand>
        <name>substrate</name>
    </ligand>
</feature>
<comment type="caution">
    <text evidence="7">The sequence shown here is derived from an EMBL/GenBank/DDBJ whole genome shotgun (WGS) entry which is preliminary data.</text>
</comment>